<dbReference type="InterPro" id="IPR032640">
    <property type="entry name" value="AMPK1_CBM"/>
</dbReference>
<dbReference type="Gene3D" id="3.40.50.1820">
    <property type="entry name" value="alpha/beta hydrolase"/>
    <property type="match status" value="1"/>
</dbReference>
<dbReference type="Pfam" id="PF16561">
    <property type="entry name" value="AMPK1_CBM"/>
    <property type="match status" value="1"/>
</dbReference>
<dbReference type="EMBL" id="REGN01003414">
    <property type="protein sequence ID" value="RNA22685.1"/>
    <property type="molecule type" value="Genomic_DNA"/>
</dbReference>
<dbReference type="InterPro" id="IPR029058">
    <property type="entry name" value="AB_hydrolase_fold"/>
</dbReference>
<dbReference type="SUPFAM" id="SSF53474">
    <property type="entry name" value="alpha/beta-Hydrolases"/>
    <property type="match status" value="1"/>
</dbReference>
<dbReference type="OrthoDB" id="446683at2759"/>
<dbReference type="InterPro" id="IPR050583">
    <property type="entry name" value="Mycobacterial_A85_antigen"/>
</dbReference>
<keyword evidence="2" id="KW-0732">Signal</keyword>
<dbReference type="Gene3D" id="2.60.40.10">
    <property type="entry name" value="Immunoglobulins"/>
    <property type="match status" value="1"/>
</dbReference>
<comment type="function">
    <text evidence="1">Non-catalytic subunit of AMP-activated protein kinase (AMPK), an energy sensor protein kinase that plays a key role in regulating cellular energy metabolism. In response to reduction of intracellular ATP levels, AMPK activates energy-producing pathways and inhibits energy-consuming processes: inhibits protein, carbohydrate and lipid biosynthesis, as well as cell growth and proliferation. AMPK acts via direct phosphorylation of metabolic enzymes, and by longer-term effects via phosphorylation of transcription regulators. Also acts as a regulator of cellular polarity by remodeling the actin cytoskeleton; probably by indirectly activating myosin. Beta non-catalytic subunit acts as a scaffold on which the AMPK complex assembles, via its C-terminus that bridges alpha (PRKAA1 or PRKAA2) and gamma subunits (PRKAG1, PRKAG2 or PRKAG3).</text>
</comment>
<dbReference type="InterPro" id="IPR013783">
    <property type="entry name" value="Ig-like_fold"/>
</dbReference>
<keyword evidence="5" id="KW-1185">Reference proteome</keyword>
<protein>
    <submittedName>
        <fullName evidence="4">T9SS C-terminal target domain-containing</fullName>
    </submittedName>
</protein>
<dbReference type="PANTHER" id="PTHR48098">
    <property type="entry name" value="ENTEROCHELIN ESTERASE-RELATED"/>
    <property type="match status" value="1"/>
</dbReference>
<dbReference type="InterPro" id="IPR014756">
    <property type="entry name" value="Ig_E-set"/>
</dbReference>
<dbReference type="PANTHER" id="PTHR48098:SF6">
    <property type="entry name" value="FERRI-BACILLIBACTIN ESTERASE BESA"/>
    <property type="match status" value="1"/>
</dbReference>
<evidence type="ECO:0000313" key="5">
    <source>
        <dbReference type="Proteomes" id="UP000276133"/>
    </source>
</evidence>
<organism evidence="4 5">
    <name type="scientific">Brachionus plicatilis</name>
    <name type="common">Marine rotifer</name>
    <name type="synonym">Brachionus muelleri</name>
    <dbReference type="NCBI Taxonomy" id="10195"/>
    <lineage>
        <taxon>Eukaryota</taxon>
        <taxon>Metazoa</taxon>
        <taxon>Spiralia</taxon>
        <taxon>Gnathifera</taxon>
        <taxon>Rotifera</taxon>
        <taxon>Eurotatoria</taxon>
        <taxon>Monogononta</taxon>
        <taxon>Pseudotrocha</taxon>
        <taxon>Ploima</taxon>
        <taxon>Brachionidae</taxon>
        <taxon>Brachionus</taxon>
    </lineage>
</organism>
<comment type="caution">
    <text evidence="4">The sequence shown here is derived from an EMBL/GenBank/DDBJ whole genome shotgun (WGS) entry which is preliminary data.</text>
</comment>
<feature type="domain" description="AMP-activated protein kinase glycogen-binding" evidence="3">
    <location>
        <begin position="37"/>
        <end position="88"/>
    </location>
</feature>
<evidence type="ECO:0000256" key="2">
    <source>
        <dbReference type="SAM" id="SignalP"/>
    </source>
</evidence>
<accession>A0A3M7RHD5</accession>
<feature type="signal peptide" evidence="2">
    <location>
        <begin position="1"/>
        <end position="18"/>
    </location>
</feature>
<dbReference type="AlphaFoldDB" id="A0A3M7RHD5"/>
<dbReference type="SUPFAM" id="SSF81296">
    <property type="entry name" value="E set domains"/>
    <property type="match status" value="1"/>
</dbReference>
<dbReference type="Pfam" id="PF00756">
    <property type="entry name" value="Esterase"/>
    <property type="match status" value="1"/>
</dbReference>
<proteinExistence type="predicted"/>
<dbReference type="InterPro" id="IPR000801">
    <property type="entry name" value="Esterase-like"/>
</dbReference>
<gene>
    <name evidence="4" type="ORF">BpHYR1_044417</name>
</gene>
<evidence type="ECO:0000259" key="3">
    <source>
        <dbReference type="Pfam" id="PF16561"/>
    </source>
</evidence>
<sequence>MKKLFFLFLITVSKYVQSVEVEFNIVGVPRHYTPLKEDIYLAGSFNNWQPNLPKYKFIRLSTNLFKLNIDLPKGDYQYKFTRGSWSTSETGINDGFMPNRNLQISTFNKQTHLIKINGWNDFNGDHSVTGNVYIIDTKFPYPQFNTTKTIWVYLPPDYYTSLKSYPVLYMHDAQNLFDKATSFAGEWSLDEILENNFFTGKQSSIIVGLETKVERMDELTPHPHPSYGGGKGDKYIDFLINYVKPFIDQNFRTVPNREFTGLAGSSLGGLMTFYGGFKNQNIFSKLGIFSPSFWFNDTIFDLVESSDIIKFEDTKFYFVCGEMEGSSTMVSNMLKMINKLFQKGYQNVKYNIRSYGTHSEIFWSKEFLEAFTWLFN</sequence>
<dbReference type="Proteomes" id="UP000276133">
    <property type="component" value="Unassembled WGS sequence"/>
</dbReference>
<dbReference type="CDD" id="cd02859">
    <property type="entry name" value="E_set_AMPKbeta_like_N"/>
    <property type="match status" value="1"/>
</dbReference>
<evidence type="ECO:0000256" key="1">
    <source>
        <dbReference type="ARBA" id="ARBA00025180"/>
    </source>
</evidence>
<reference evidence="4 5" key="1">
    <citation type="journal article" date="2018" name="Sci. Rep.">
        <title>Genomic signatures of local adaptation to the degree of environmental predictability in rotifers.</title>
        <authorList>
            <person name="Franch-Gras L."/>
            <person name="Hahn C."/>
            <person name="Garcia-Roger E.M."/>
            <person name="Carmona M.J."/>
            <person name="Serra M."/>
            <person name="Gomez A."/>
        </authorList>
    </citation>
    <scope>NUCLEOTIDE SEQUENCE [LARGE SCALE GENOMIC DNA]</scope>
    <source>
        <strain evidence="4">HYR1</strain>
    </source>
</reference>
<name>A0A3M7RHD5_BRAPC</name>
<feature type="chain" id="PRO_5018038659" evidence="2">
    <location>
        <begin position="19"/>
        <end position="376"/>
    </location>
</feature>
<evidence type="ECO:0000313" key="4">
    <source>
        <dbReference type="EMBL" id="RNA22685.1"/>
    </source>
</evidence>